<evidence type="ECO:0000313" key="3">
    <source>
        <dbReference type="Proteomes" id="UP001215280"/>
    </source>
</evidence>
<dbReference type="Pfam" id="PF24764">
    <property type="entry name" value="rva_4"/>
    <property type="match status" value="1"/>
</dbReference>
<sequence>MPNPSGRNGYGNQQCPLAAELKAALLRYAAQRLPAELRIANLKSDLNYSIRQAVLGELKELQKKFQIPSARKPPPLKVSRQAVIDKVQQDSLQGNGPNYFKTLLQQEGIMIPRDTIRKIMHEHFPLGFDNRFPGKKKSTIPRTALNSNGPYHEVSSDGHEKLGKQALDMGDIGLPIYRYKDKWSDDVLLLQFVPNSRTSAAIGHLYLDFIETTGAIPIQMTTDKGSEIGWQYAIQDTLRDAFAPDIDPIVYLICRIIKSVHNTIIEGFWRWLKEKMGPNLKAVILVGKDQRIFSANVDFHLPLFYWIFVPLLQAKLDEFRLWWNQHRVRMQKDKNMPSAHVPQDVLDHPHNYGGMDCRIPVPQEAINDIWKMMDEDVGPRENHLSWFTVDFDELAHDIHQQIG</sequence>
<dbReference type="PANTHER" id="PTHR46177">
    <property type="entry name" value="INTEGRASE CATALYTIC DOMAIN-CONTAINING PROTEIN"/>
    <property type="match status" value="1"/>
</dbReference>
<comment type="caution">
    <text evidence="2">The sequence shown here is derived from an EMBL/GenBank/DDBJ whole genome shotgun (WGS) entry which is preliminary data.</text>
</comment>
<accession>A0AAD7I2E4</accession>
<evidence type="ECO:0000259" key="1">
    <source>
        <dbReference type="Pfam" id="PF24764"/>
    </source>
</evidence>
<evidence type="ECO:0000313" key="2">
    <source>
        <dbReference type="EMBL" id="KAJ7733568.1"/>
    </source>
</evidence>
<dbReference type="EMBL" id="JARJLG010000167">
    <property type="protein sequence ID" value="KAJ7733568.1"/>
    <property type="molecule type" value="Genomic_DNA"/>
</dbReference>
<organism evidence="2 3">
    <name type="scientific">Mycena maculata</name>
    <dbReference type="NCBI Taxonomy" id="230809"/>
    <lineage>
        <taxon>Eukaryota</taxon>
        <taxon>Fungi</taxon>
        <taxon>Dikarya</taxon>
        <taxon>Basidiomycota</taxon>
        <taxon>Agaricomycotina</taxon>
        <taxon>Agaricomycetes</taxon>
        <taxon>Agaricomycetidae</taxon>
        <taxon>Agaricales</taxon>
        <taxon>Marasmiineae</taxon>
        <taxon>Mycenaceae</taxon>
        <taxon>Mycena</taxon>
    </lineage>
</organism>
<gene>
    <name evidence="2" type="ORF">DFH07DRAFT_870974</name>
</gene>
<dbReference type="AlphaFoldDB" id="A0AAD7I2E4"/>
<dbReference type="PANTHER" id="PTHR46177:SF1">
    <property type="entry name" value="INTEGRASE CATALYTIC DOMAIN-CONTAINING PROTEIN"/>
    <property type="match status" value="1"/>
</dbReference>
<protein>
    <recommendedName>
        <fullName evidence="1">Integrase core domain-containing protein</fullName>
    </recommendedName>
</protein>
<dbReference type="Proteomes" id="UP001215280">
    <property type="component" value="Unassembled WGS sequence"/>
</dbReference>
<dbReference type="InterPro" id="IPR058913">
    <property type="entry name" value="Integrase_dom_put"/>
</dbReference>
<reference evidence="2" key="1">
    <citation type="submission" date="2023-03" db="EMBL/GenBank/DDBJ databases">
        <title>Massive genome expansion in bonnet fungi (Mycena s.s.) driven by repeated elements and novel gene families across ecological guilds.</title>
        <authorList>
            <consortium name="Lawrence Berkeley National Laboratory"/>
            <person name="Harder C.B."/>
            <person name="Miyauchi S."/>
            <person name="Viragh M."/>
            <person name="Kuo A."/>
            <person name="Thoen E."/>
            <person name="Andreopoulos B."/>
            <person name="Lu D."/>
            <person name="Skrede I."/>
            <person name="Drula E."/>
            <person name="Henrissat B."/>
            <person name="Morin E."/>
            <person name="Kohler A."/>
            <person name="Barry K."/>
            <person name="LaButti K."/>
            <person name="Morin E."/>
            <person name="Salamov A."/>
            <person name="Lipzen A."/>
            <person name="Mereny Z."/>
            <person name="Hegedus B."/>
            <person name="Baldrian P."/>
            <person name="Stursova M."/>
            <person name="Weitz H."/>
            <person name="Taylor A."/>
            <person name="Grigoriev I.V."/>
            <person name="Nagy L.G."/>
            <person name="Martin F."/>
            <person name="Kauserud H."/>
        </authorList>
    </citation>
    <scope>NUCLEOTIDE SEQUENCE</scope>
    <source>
        <strain evidence="2">CBHHK188m</strain>
    </source>
</reference>
<feature type="domain" description="Integrase core" evidence="1">
    <location>
        <begin position="258"/>
        <end position="335"/>
    </location>
</feature>
<proteinExistence type="predicted"/>
<keyword evidence="3" id="KW-1185">Reference proteome</keyword>
<name>A0AAD7I2E4_9AGAR</name>